<comment type="similarity">
    <text evidence="16">Belongs to the SEDS family. FtsW subfamily.</text>
</comment>
<keyword evidence="24" id="KW-1185">Reference proteome</keyword>
<feature type="transmembrane region" description="Helical" evidence="22">
    <location>
        <begin position="191"/>
        <end position="210"/>
    </location>
</feature>
<evidence type="ECO:0000256" key="20">
    <source>
        <dbReference type="ARBA" id="ARBA00049902"/>
    </source>
</evidence>
<evidence type="ECO:0000256" key="4">
    <source>
        <dbReference type="ARBA" id="ARBA00022618"/>
    </source>
</evidence>
<keyword evidence="7 22" id="KW-0812">Transmembrane</keyword>
<keyword evidence="12" id="KW-0131">Cell cycle</keyword>
<reference evidence="23 24" key="1">
    <citation type="journal article" date="2006" name="Genome Res.">
        <title>Skewed genomic variability in strains of the toxigenic bacterial pathogen, Clostridium perfringens.</title>
        <authorList>
            <person name="Myers G.S."/>
            <person name="Rasko D.A."/>
            <person name="Cheung J.K."/>
            <person name="Ravel J."/>
            <person name="Seshadri R."/>
            <person name="Deboy R.T."/>
            <person name="Ren Q."/>
            <person name="Varga J."/>
            <person name="Awad M.M."/>
            <person name="Brinkac L.M."/>
            <person name="Daugherty S.C."/>
            <person name="Haft D.H."/>
            <person name="Dodson R.J."/>
            <person name="Madupu R."/>
            <person name="Nelson W.C."/>
            <person name="Rosovitz M.J."/>
            <person name="Sullivan S.A."/>
            <person name="Khouri H."/>
            <person name="Dimitrov G.I."/>
            <person name="Watkins K.L."/>
            <person name="Mulligan S."/>
            <person name="Benton J."/>
            <person name="Radune D."/>
            <person name="Fisher D.J."/>
            <person name="Atkins H.S."/>
            <person name="Hiscox T."/>
            <person name="Jost B.H."/>
            <person name="Billington S.J."/>
            <person name="Songer J.G."/>
            <person name="McClane B.A."/>
            <person name="Titball R.W."/>
            <person name="Rood J.I."/>
            <person name="Melville S.B."/>
            <person name="Paulsen I.T."/>
        </authorList>
    </citation>
    <scope>NUCLEOTIDE SEQUENCE [LARGE SCALE GENOMIC DNA]</scope>
    <source>
        <strain evidence="24">ATCC 13124 / DSM 756 / JCM 1290 / NCIMB 6125 / NCTC 8237 / S 107 / Type A</strain>
    </source>
</reference>
<evidence type="ECO:0000256" key="16">
    <source>
        <dbReference type="ARBA" id="ARBA00038053"/>
    </source>
</evidence>
<dbReference type="GO" id="GO:0032153">
    <property type="term" value="C:cell division site"/>
    <property type="evidence" value="ECO:0007669"/>
    <property type="project" value="TreeGrafter"/>
</dbReference>
<evidence type="ECO:0000256" key="22">
    <source>
        <dbReference type="SAM" id="Phobius"/>
    </source>
</evidence>
<evidence type="ECO:0000256" key="5">
    <source>
        <dbReference type="ARBA" id="ARBA00022676"/>
    </source>
</evidence>
<dbReference type="GO" id="GO:0008360">
    <property type="term" value="P:regulation of cell shape"/>
    <property type="evidence" value="ECO:0007669"/>
    <property type="project" value="UniProtKB-KW"/>
</dbReference>
<evidence type="ECO:0000313" key="24">
    <source>
        <dbReference type="Proteomes" id="UP000001823"/>
    </source>
</evidence>
<feature type="transmembrane region" description="Helical" evidence="22">
    <location>
        <begin position="83"/>
        <end position="101"/>
    </location>
</feature>
<dbReference type="GO" id="GO:0008955">
    <property type="term" value="F:peptidoglycan glycosyltransferase activity"/>
    <property type="evidence" value="ECO:0007669"/>
    <property type="project" value="UniProtKB-EC"/>
</dbReference>
<dbReference type="NCBIfam" id="TIGR02614">
    <property type="entry name" value="ftsW"/>
    <property type="match status" value="1"/>
</dbReference>
<keyword evidence="13" id="KW-0961">Cell wall biogenesis/degradation</keyword>
<evidence type="ECO:0000256" key="10">
    <source>
        <dbReference type="ARBA" id="ARBA00022989"/>
    </source>
</evidence>
<keyword evidence="11 22" id="KW-0472">Membrane</keyword>
<dbReference type="GO" id="GO:0051301">
    <property type="term" value="P:cell division"/>
    <property type="evidence" value="ECO:0007669"/>
    <property type="project" value="UniProtKB-KW"/>
</dbReference>
<comment type="subcellular location">
    <subcellularLocation>
        <location evidence="1">Cell membrane</location>
        <topology evidence="1">Multi-pass membrane protein</topology>
    </subcellularLocation>
</comment>
<name>A0A0H2YT48_CLOP1</name>
<sequence length="374" mass="41031">MKKKKTTKKSNINPLDYGLLYTIVILLAIGVVMVYSASSYFAMVNYNDSTAFLKKQALFAVVGFIAMIFISRCDYHKLKKLTGILLIITPILLVAVYAFPATKGAQRWIKLGPLSFQPSELAKYAVVIILAHMITNKGEKIKEFWKGIVPCFVIGGGFAALILAQKNLSIAAVTGFVTFIMVFVAGARKRFMFGVITPIILFAGSFFTLFEDYRRRRLLNFINPWKDPAGDGYQLIQSFYALGAGGVTGLGIGQSRQKTLYMPEPHNDFIFAIIGEELGLIGCTVVILLFVIFVYRGIKIAMSAKDEYGTLLAVGITSIIGLQAIINIAVVTGSMPVTGVPLPFISYGGTALVFNLMAMGILLNISRQRNKKID</sequence>
<evidence type="ECO:0000256" key="12">
    <source>
        <dbReference type="ARBA" id="ARBA00023306"/>
    </source>
</evidence>
<feature type="transmembrane region" description="Helical" evidence="22">
    <location>
        <begin position="269"/>
        <end position="296"/>
    </location>
</feature>
<dbReference type="InterPro" id="IPR013438">
    <property type="entry name" value="SpoVE"/>
</dbReference>
<dbReference type="Proteomes" id="UP000001823">
    <property type="component" value="Chromosome"/>
</dbReference>
<evidence type="ECO:0000256" key="1">
    <source>
        <dbReference type="ARBA" id="ARBA00004651"/>
    </source>
</evidence>
<dbReference type="PaxDb" id="195103-CPF_2113"/>
<proteinExistence type="inferred from homology"/>
<evidence type="ECO:0000256" key="15">
    <source>
        <dbReference type="ARBA" id="ARBA00033270"/>
    </source>
</evidence>
<dbReference type="EMBL" id="CP000246">
    <property type="protein sequence ID" value="ABG84217.1"/>
    <property type="molecule type" value="Genomic_DNA"/>
</dbReference>
<organism evidence="23 24">
    <name type="scientific">Clostridium perfringens (strain ATCC 13124 / DSM 756 / JCM 1290 / NCIMB 6125 / NCTC 8237 / Type A)</name>
    <dbReference type="NCBI Taxonomy" id="195103"/>
    <lineage>
        <taxon>Bacteria</taxon>
        <taxon>Bacillati</taxon>
        <taxon>Bacillota</taxon>
        <taxon>Clostridia</taxon>
        <taxon>Eubacteriales</taxon>
        <taxon>Clostridiaceae</taxon>
        <taxon>Clostridium</taxon>
    </lineage>
</organism>
<keyword evidence="8" id="KW-0133">Cell shape</keyword>
<evidence type="ECO:0000256" key="21">
    <source>
        <dbReference type="ARBA" id="ARBA00049966"/>
    </source>
</evidence>
<comment type="catalytic activity">
    <reaction evidence="20">
        <text>[GlcNAc-(1-&gt;4)-Mur2Ac(oyl-L-Ala-gamma-D-Glu-L-Lys-D-Ala-D-Ala)](n)-di-trans,octa-cis-undecaprenyl diphosphate + beta-D-GlcNAc-(1-&gt;4)-Mur2Ac(oyl-L-Ala-gamma-D-Glu-L-Lys-D-Ala-D-Ala)-di-trans,octa-cis-undecaprenyl diphosphate = [GlcNAc-(1-&gt;4)-Mur2Ac(oyl-L-Ala-gamma-D-Glu-L-Lys-D-Ala-D-Ala)](n+1)-di-trans,octa-cis-undecaprenyl diphosphate + di-trans,octa-cis-undecaprenyl diphosphate + H(+)</text>
        <dbReference type="Rhea" id="RHEA:23708"/>
        <dbReference type="Rhea" id="RHEA-COMP:9602"/>
        <dbReference type="Rhea" id="RHEA-COMP:9603"/>
        <dbReference type="ChEBI" id="CHEBI:15378"/>
        <dbReference type="ChEBI" id="CHEBI:58405"/>
        <dbReference type="ChEBI" id="CHEBI:60033"/>
        <dbReference type="ChEBI" id="CHEBI:78435"/>
        <dbReference type="EC" id="2.4.99.28"/>
    </reaction>
</comment>
<dbReference type="GeneID" id="93001606"/>
<dbReference type="NCBIfam" id="TIGR02615">
    <property type="entry name" value="spoVE"/>
    <property type="match status" value="1"/>
</dbReference>
<dbReference type="GO" id="GO:0071555">
    <property type="term" value="P:cell wall organization"/>
    <property type="evidence" value="ECO:0007669"/>
    <property type="project" value="UniProtKB-KW"/>
</dbReference>
<feature type="transmembrane region" description="Helical" evidence="22">
    <location>
        <begin position="344"/>
        <end position="365"/>
    </location>
</feature>
<keyword evidence="4" id="KW-0132">Cell division</keyword>
<dbReference type="KEGG" id="cpf:CPF_2113"/>
<evidence type="ECO:0000256" key="14">
    <source>
        <dbReference type="ARBA" id="ARBA00032370"/>
    </source>
</evidence>
<comment type="function">
    <text evidence="21">Peptidoglycan polymerase that is essential for cell division.</text>
</comment>
<evidence type="ECO:0000256" key="13">
    <source>
        <dbReference type="ARBA" id="ARBA00023316"/>
    </source>
</evidence>
<protein>
    <recommendedName>
        <fullName evidence="17">Probable peptidoglycan glycosyltransferase FtsW</fullName>
        <ecNumber evidence="19">2.4.99.28</ecNumber>
    </recommendedName>
    <alternativeName>
        <fullName evidence="18">Cell division protein FtsW</fullName>
    </alternativeName>
    <alternativeName>
        <fullName evidence="15">Cell wall polymerase</fullName>
    </alternativeName>
    <alternativeName>
        <fullName evidence="14">Peptidoglycan polymerase</fullName>
    </alternativeName>
</protein>
<dbReference type="AlphaFoldDB" id="A0A0H2YT48"/>
<feature type="transmembrane region" description="Helical" evidence="22">
    <location>
        <begin position="308"/>
        <end position="332"/>
    </location>
</feature>
<keyword evidence="9" id="KW-0573">Peptidoglycan synthesis</keyword>
<evidence type="ECO:0000256" key="2">
    <source>
        <dbReference type="ARBA" id="ARBA00004752"/>
    </source>
</evidence>
<dbReference type="PANTHER" id="PTHR30474">
    <property type="entry name" value="CELL CYCLE PROTEIN"/>
    <property type="match status" value="1"/>
</dbReference>
<comment type="pathway">
    <text evidence="2">Cell wall biogenesis; peptidoglycan biosynthesis.</text>
</comment>
<keyword evidence="5" id="KW-0328">Glycosyltransferase</keyword>
<accession>A0A0H2YT48</accession>
<gene>
    <name evidence="23" type="primary">spoVE</name>
    <name evidence="23" type="ordered locus">CPF_2113</name>
</gene>
<evidence type="ECO:0000256" key="3">
    <source>
        <dbReference type="ARBA" id="ARBA00022475"/>
    </source>
</evidence>
<dbReference type="Pfam" id="PF01098">
    <property type="entry name" value="FTSW_RODA_SPOVE"/>
    <property type="match status" value="1"/>
</dbReference>
<evidence type="ECO:0000256" key="8">
    <source>
        <dbReference type="ARBA" id="ARBA00022960"/>
    </source>
</evidence>
<dbReference type="GO" id="GO:0015648">
    <property type="term" value="F:lipid-linked peptidoglycan transporter activity"/>
    <property type="evidence" value="ECO:0007669"/>
    <property type="project" value="TreeGrafter"/>
</dbReference>
<dbReference type="PANTHER" id="PTHR30474:SF2">
    <property type="entry name" value="PEPTIDOGLYCAN GLYCOSYLTRANSFERASE FTSW-RELATED"/>
    <property type="match status" value="1"/>
</dbReference>
<keyword evidence="10 22" id="KW-1133">Transmembrane helix</keyword>
<dbReference type="EC" id="2.4.99.28" evidence="19"/>
<dbReference type="RefSeq" id="WP_003451300.1">
    <property type="nucleotide sequence ID" value="NC_008261.1"/>
</dbReference>
<dbReference type="HOGENOM" id="CLU_029243_0_1_9"/>
<evidence type="ECO:0000256" key="19">
    <source>
        <dbReference type="ARBA" id="ARBA00044770"/>
    </source>
</evidence>
<keyword evidence="3" id="KW-1003">Cell membrane</keyword>
<feature type="transmembrane region" description="Helical" evidence="22">
    <location>
        <begin position="53"/>
        <end position="71"/>
    </location>
</feature>
<evidence type="ECO:0000256" key="6">
    <source>
        <dbReference type="ARBA" id="ARBA00022679"/>
    </source>
</evidence>
<dbReference type="InterPro" id="IPR001182">
    <property type="entry name" value="FtsW/RodA"/>
</dbReference>
<dbReference type="eggNOG" id="COG0772">
    <property type="taxonomic scope" value="Bacteria"/>
</dbReference>
<evidence type="ECO:0000256" key="11">
    <source>
        <dbReference type="ARBA" id="ARBA00023136"/>
    </source>
</evidence>
<feature type="transmembrane region" description="Helical" evidence="22">
    <location>
        <begin position="20"/>
        <end position="41"/>
    </location>
</feature>
<evidence type="ECO:0000256" key="18">
    <source>
        <dbReference type="ARBA" id="ARBA00041418"/>
    </source>
</evidence>
<dbReference type="STRING" id="195103.CPF_2113"/>
<feature type="transmembrane region" description="Helical" evidence="22">
    <location>
        <begin position="168"/>
        <end position="184"/>
    </location>
</feature>
<keyword evidence="6" id="KW-0808">Transferase</keyword>
<feature type="transmembrane region" description="Helical" evidence="22">
    <location>
        <begin position="144"/>
        <end position="162"/>
    </location>
</feature>
<evidence type="ECO:0000256" key="7">
    <source>
        <dbReference type="ARBA" id="ARBA00022692"/>
    </source>
</evidence>
<dbReference type="GO" id="GO:0005886">
    <property type="term" value="C:plasma membrane"/>
    <property type="evidence" value="ECO:0007669"/>
    <property type="project" value="UniProtKB-SubCell"/>
</dbReference>
<evidence type="ECO:0000313" key="23">
    <source>
        <dbReference type="EMBL" id="ABG84217.1"/>
    </source>
</evidence>
<evidence type="ECO:0000256" key="17">
    <source>
        <dbReference type="ARBA" id="ARBA00041185"/>
    </source>
</evidence>
<evidence type="ECO:0000256" key="9">
    <source>
        <dbReference type="ARBA" id="ARBA00022984"/>
    </source>
</evidence>
<dbReference type="GO" id="GO:0009252">
    <property type="term" value="P:peptidoglycan biosynthetic process"/>
    <property type="evidence" value="ECO:0007669"/>
    <property type="project" value="UniProtKB-KW"/>
</dbReference>
<dbReference type="InterPro" id="IPR013437">
    <property type="entry name" value="FtsW"/>
</dbReference>